<proteinExistence type="inferred from homology"/>
<dbReference type="PRINTS" id="PR01607">
    <property type="entry name" value="APYRASEFAMLY"/>
</dbReference>
<dbReference type="PANTHER" id="PTHR11575:SF24">
    <property type="entry name" value="5'-NUCLEOTIDASE"/>
    <property type="match status" value="1"/>
</dbReference>
<dbReference type="GO" id="GO:0009166">
    <property type="term" value="P:nucleotide catabolic process"/>
    <property type="evidence" value="ECO:0007669"/>
    <property type="project" value="InterPro"/>
</dbReference>
<dbReference type="SUPFAM" id="SSF56300">
    <property type="entry name" value="Metallo-dependent phosphatases"/>
    <property type="match status" value="1"/>
</dbReference>
<dbReference type="InterPro" id="IPR008334">
    <property type="entry name" value="5'-Nucleotdase_C"/>
</dbReference>
<dbReference type="AlphaFoldDB" id="A0A0F7SRF0"/>
<keyword evidence="2 3" id="KW-0732">Signal</keyword>
<evidence type="ECO:0000313" key="6">
    <source>
        <dbReference type="EMBL" id="CED84792.1"/>
    </source>
</evidence>
<protein>
    <submittedName>
        <fullName evidence="6">5' nucleotidase</fullName>
    </submittedName>
</protein>
<feature type="chain" id="PRO_5005117361" evidence="3">
    <location>
        <begin position="22"/>
        <end position="599"/>
    </location>
</feature>
<organism evidence="6">
    <name type="scientific">Phaffia rhodozyma</name>
    <name type="common">Yeast</name>
    <name type="synonym">Xanthophyllomyces dendrorhous</name>
    <dbReference type="NCBI Taxonomy" id="264483"/>
    <lineage>
        <taxon>Eukaryota</taxon>
        <taxon>Fungi</taxon>
        <taxon>Dikarya</taxon>
        <taxon>Basidiomycota</taxon>
        <taxon>Agaricomycotina</taxon>
        <taxon>Tremellomycetes</taxon>
        <taxon>Cystofilobasidiales</taxon>
        <taxon>Mrakiaceae</taxon>
        <taxon>Phaffia</taxon>
    </lineage>
</organism>
<dbReference type="GO" id="GO:0016788">
    <property type="term" value="F:hydrolase activity, acting on ester bonds"/>
    <property type="evidence" value="ECO:0007669"/>
    <property type="project" value="InterPro"/>
</dbReference>
<dbReference type="GO" id="GO:0046872">
    <property type="term" value="F:metal ion binding"/>
    <property type="evidence" value="ECO:0007669"/>
    <property type="project" value="InterPro"/>
</dbReference>
<dbReference type="Gene3D" id="3.60.21.10">
    <property type="match status" value="1"/>
</dbReference>
<evidence type="ECO:0000256" key="2">
    <source>
        <dbReference type="ARBA" id="ARBA00022729"/>
    </source>
</evidence>
<dbReference type="GO" id="GO:0000166">
    <property type="term" value="F:nucleotide binding"/>
    <property type="evidence" value="ECO:0007669"/>
    <property type="project" value="UniProtKB-KW"/>
</dbReference>
<evidence type="ECO:0000256" key="1">
    <source>
        <dbReference type="ARBA" id="ARBA00006654"/>
    </source>
</evidence>
<feature type="domain" description="5'-Nucleotidase C-terminal" evidence="5">
    <location>
        <begin position="354"/>
        <end position="509"/>
    </location>
</feature>
<evidence type="ECO:0000256" key="3">
    <source>
        <dbReference type="RuleBase" id="RU362119"/>
    </source>
</evidence>
<dbReference type="Gene3D" id="3.90.780.10">
    <property type="entry name" value="5'-Nucleotidase, C-terminal domain"/>
    <property type="match status" value="1"/>
</dbReference>
<dbReference type="Pfam" id="PF00149">
    <property type="entry name" value="Metallophos"/>
    <property type="match status" value="1"/>
</dbReference>
<reference evidence="6" key="1">
    <citation type="submission" date="2014-08" db="EMBL/GenBank/DDBJ databases">
        <authorList>
            <person name="Sharma Rahul"/>
            <person name="Thines Marco"/>
        </authorList>
    </citation>
    <scope>NUCLEOTIDE SEQUENCE</scope>
</reference>
<dbReference type="EMBL" id="LN483166">
    <property type="protein sequence ID" value="CED84792.1"/>
    <property type="molecule type" value="Genomic_DNA"/>
</dbReference>
<dbReference type="Pfam" id="PF02872">
    <property type="entry name" value="5_nucleotid_C"/>
    <property type="match status" value="1"/>
</dbReference>
<keyword evidence="3" id="KW-0378">Hydrolase</keyword>
<accession>A0A0F7SRF0</accession>
<name>A0A0F7SRF0_PHARH</name>
<dbReference type="InterPro" id="IPR006146">
    <property type="entry name" value="5'-Nucleotdase_CS"/>
</dbReference>
<dbReference type="InterPro" id="IPR029052">
    <property type="entry name" value="Metallo-depent_PP-like"/>
</dbReference>
<feature type="domain" description="Calcineurin-like phosphoesterase" evidence="4">
    <location>
        <begin position="50"/>
        <end position="264"/>
    </location>
</feature>
<dbReference type="PROSITE" id="PS00786">
    <property type="entry name" value="5_NUCLEOTIDASE_2"/>
    <property type="match status" value="1"/>
</dbReference>
<dbReference type="SUPFAM" id="SSF55816">
    <property type="entry name" value="5'-nucleotidase (syn. UDP-sugar hydrolase), C-terminal domain"/>
    <property type="match status" value="1"/>
</dbReference>
<evidence type="ECO:0000259" key="4">
    <source>
        <dbReference type="Pfam" id="PF00149"/>
    </source>
</evidence>
<dbReference type="InterPro" id="IPR006179">
    <property type="entry name" value="5_nucleotidase/apyrase"/>
</dbReference>
<evidence type="ECO:0000259" key="5">
    <source>
        <dbReference type="Pfam" id="PF02872"/>
    </source>
</evidence>
<dbReference type="InterPro" id="IPR004843">
    <property type="entry name" value="Calcineurin-like_PHP"/>
</dbReference>
<comment type="similarity">
    <text evidence="1 3">Belongs to the 5'-nucleotidase family.</text>
</comment>
<feature type="signal peptide" evidence="3">
    <location>
        <begin position="1"/>
        <end position="21"/>
    </location>
</feature>
<dbReference type="PANTHER" id="PTHR11575">
    <property type="entry name" value="5'-NUCLEOTIDASE-RELATED"/>
    <property type="match status" value="1"/>
</dbReference>
<dbReference type="InterPro" id="IPR036907">
    <property type="entry name" value="5'-Nucleotdase_C_sf"/>
</dbReference>
<sequence length="599" mass="66727">MLPHSVLVALLAGITVQIAKGKDDHLVSSDYLSSNLHKRHWDDQGNYNITFIHVNDVHAHLDQYRASGTDCPTDGSVPCLGGYARIMDKTREIRSQVQDSLLFNAGDEFQGTLFYSFYGPQKIAETLNLMNFTLGTLGNHEFDTGNDTLLGEYLSNLTFPTISTNIKTENTLLRSQLKPYHLFPKHELAVVALTTVDTPDISKPGKGTTFGKVLEVQKTVDQLLKKGGVKRVVALTHIGYDQDIELAKNSRNIHLIIGGHSHTPLGGESWYSQGPYPTIVRNLDGEEVFIVTSYRWGEHLGRIDVAFEKDSGKVHAYTGGAIRMTEDFPQDKSLQKLITSWREPFEEFAKVIVGQTVRDLDQPTCQVKECNLGNAVTDSMLYGRRSLGAKVDAALHNSGGLRATIPAPNITQGILMTSFPFNTQLVDIKYTGKELWEIFEGVCSGVNSVGKTVTSSVQVAGIKYSWNPKNAPGSKLISLQIGSPEVEDVDFEKTYTIVTLDFLATGGDSILPRPFEKSPPPIASQDEVFIEYIRRFSPLDVDVEGRIVVTDEETPEHELGQLYWRENTEVDAEEVTLKQSLKSIWESWWRGSIKFAKWE</sequence>
<keyword evidence="3" id="KW-0547">Nucleotide-binding</keyword>